<dbReference type="Proteomes" id="UP000823773">
    <property type="component" value="Unassembled WGS sequence"/>
</dbReference>
<name>A0ACC5STF6_ENSAD</name>
<accession>A0ACC5STF6</accession>
<organism evidence="1 2">
    <name type="scientific">Ensifer adhaerens</name>
    <name type="common">Sinorhizobium morelense</name>
    <dbReference type="NCBI Taxonomy" id="106592"/>
    <lineage>
        <taxon>Bacteria</taxon>
        <taxon>Pseudomonadati</taxon>
        <taxon>Pseudomonadota</taxon>
        <taxon>Alphaproteobacteria</taxon>
        <taxon>Hyphomicrobiales</taxon>
        <taxon>Rhizobiaceae</taxon>
        <taxon>Sinorhizobium/Ensifer group</taxon>
        <taxon>Ensifer</taxon>
    </lineage>
</organism>
<reference evidence="1" key="1">
    <citation type="submission" date="2021-03" db="EMBL/GenBank/DDBJ databases">
        <title>Genomic Encyclopedia of Type Strains, Phase IV (KMG-IV): sequencing the most valuable type-strain genomes for metagenomic binning, comparative biology and taxonomic classification.</title>
        <authorList>
            <person name="Goeker M."/>
        </authorList>
    </citation>
    <scope>NUCLEOTIDE SEQUENCE</scope>
    <source>
        <strain evidence="1">DSM 18131</strain>
    </source>
</reference>
<comment type="caution">
    <text evidence="1">The sequence shown here is derived from an EMBL/GenBank/DDBJ whole genome shotgun (WGS) entry which is preliminary data.</text>
</comment>
<keyword evidence="2" id="KW-1185">Reference proteome</keyword>
<protein>
    <submittedName>
        <fullName evidence="1">Uncharacterized protein</fullName>
    </submittedName>
</protein>
<proteinExistence type="predicted"/>
<evidence type="ECO:0000313" key="1">
    <source>
        <dbReference type="EMBL" id="MBP1872132.1"/>
    </source>
</evidence>
<gene>
    <name evidence="1" type="ORF">J2Z19_001844</name>
</gene>
<evidence type="ECO:0000313" key="2">
    <source>
        <dbReference type="Proteomes" id="UP000823773"/>
    </source>
</evidence>
<sequence length="34" mass="3447">MPGADRPLLGRGDGYGSKGSNRAKVRAGISETDG</sequence>
<dbReference type="EMBL" id="JAGGJR010000002">
    <property type="protein sequence ID" value="MBP1872132.1"/>
    <property type="molecule type" value="Genomic_DNA"/>
</dbReference>